<evidence type="ECO:0000259" key="3">
    <source>
        <dbReference type="PROSITE" id="PS51471"/>
    </source>
</evidence>
<dbReference type="InterPro" id="IPR027443">
    <property type="entry name" value="IPNS-like_sf"/>
</dbReference>
<dbReference type="SUPFAM" id="SSF51197">
    <property type="entry name" value="Clavaminate synthase-like"/>
    <property type="match status" value="1"/>
</dbReference>
<evidence type="ECO:0000313" key="4">
    <source>
        <dbReference type="EMBL" id="OKL62678.1"/>
    </source>
</evidence>
<keyword evidence="2" id="KW-0408">Iron</keyword>
<dbReference type="InterPro" id="IPR044861">
    <property type="entry name" value="IPNS-like_FE2OG_OXY"/>
</dbReference>
<comment type="similarity">
    <text evidence="1 2">Belongs to the iron/ascorbate-dependent oxidoreductase family.</text>
</comment>
<keyword evidence="2" id="KW-0560">Oxidoreductase</keyword>
<reference evidence="4 5" key="1">
    <citation type="submission" date="2015-06" db="EMBL/GenBank/DDBJ databases">
        <title>Talaromyces atroroseus IBT 11181 draft genome.</title>
        <authorList>
            <person name="Rasmussen K.B."/>
            <person name="Rasmussen S."/>
            <person name="Petersen B."/>
            <person name="Sicheritz-Ponten T."/>
            <person name="Mortensen U.H."/>
            <person name="Thrane U."/>
        </authorList>
    </citation>
    <scope>NUCLEOTIDE SEQUENCE [LARGE SCALE GENOMIC DNA]</scope>
    <source>
        <strain evidence="4 5">IBT 11181</strain>
    </source>
</reference>
<dbReference type="PRINTS" id="PR00682">
    <property type="entry name" value="IPNSYNTHASE"/>
</dbReference>
<dbReference type="InterPro" id="IPR050231">
    <property type="entry name" value="Iron_ascorbate_oxido_reductase"/>
</dbReference>
<dbReference type="Gene3D" id="2.60.120.330">
    <property type="entry name" value="B-lactam Antibiotic, Isopenicillin N Synthase, Chain"/>
    <property type="match status" value="1"/>
</dbReference>
<dbReference type="GeneID" id="31001100"/>
<accession>A0A1Q5QA35</accession>
<gene>
    <name evidence="4" type="ORF">UA08_01345</name>
</gene>
<keyword evidence="2" id="KW-0479">Metal-binding</keyword>
<dbReference type="AlphaFoldDB" id="A0A1Q5QA35"/>
<evidence type="ECO:0000256" key="2">
    <source>
        <dbReference type="RuleBase" id="RU003682"/>
    </source>
</evidence>
<dbReference type="RefSeq" id="XP_020122799.1">
    <property type="nucleotide sequence ID" value="XM_020260999.1"/>
</dbReference>
<dbReference type="OrthoDB" id="288590at2759"/>
<dbReference type="GO" id="GO:0046872">
    <property type="term" value="F:metal ion binding"/>
    <property type="evidence" value="ECO:0007669"/>
    <property type="project" value="UniProtKB-KW"/>
</dbReference>
<proteinExistence type="inferred from homology"/>
<dbReference type="PROSITE" id="PS51471">
    <property type="entry name" value="FE2OG_OXY"/>
    <property type="match status" value="1"/>
</dbReference>
<dbReference type="EMBL" id="LFMY01000002">
    <property type="protein sequence ID" value="OKL62678.1"/>
    <property type="molecule type" value="Genomic_DNA"/>
</dbReference>
<feature type="domain" description="Fe2OG dioxygenase" evidence="3">
    <location>
        <begin position="202"/>
        <end position="306"/>
    </location>
</feature>
<dbReference type="InterPro" id="IPR026992">
    <property type="entry name" value="DIOX_N"/>
</dbReference>
<name>A0A1Q5QA35_TALAT</name>
<dbReference type="STRING" id="1441469.A0A1Q5QA35"/>
<dbReference type="Pfam" id="PF03171">
    <property type="entry name" value="2OG-FeII_Oxy"/>
    <property type="match status" value="1"/>
</dbReference>
<dbReference type="GO" id="GO:0044283">
    <property type="term" value="P:small molecule biosynthetic process"/>
    <property type="evidence" value="ECO:0007669"/>
    <property type="project" value="UniProtKB-ARBA"/>
</dbReference>
<evidence type="ECO:0000313" key="5">
    <source>
        <dbReference type="Proteomes" id="UP000214365"/>
    </source>
</evidence>
<sequence>MAFKSFSGRTYDIVSDKVKQSDSFDEIPIIDLRRPEDEVIDSLRDACTRVGFFYISNHGIPQAVIEQVLSTAEEFFALENATKNQVHFKNGAGLCGYEGFQNVHTDETRKPDLNEAFSWRYAPDIDRSIEHNSSPTKTQQGNDAVESFLTSGQNLWPDAKPEMRRDISEYYSHVLVLARRLIRLFASVLALPETHFDNMMQHPGSMGKILHYPPQSAKGLDTPFGIGAHTDIECFTILCQGGDVPALQVLNPKGEWILAPPIKGTFVVNIGDMLTRWSNDTFRSTIHRVLNITGRERYSMPVFIGPSYDTIIKPLETCLEGGPKYDPISAGLYVWKRLAVSRLDKDEYERQKINIESQLAAPTEV</sequence>
<dbReference type="GO" id="GO:0016491">
    <property type="term" value="F:oxidoreductase activity"/>
    <property type="evidence" value="ECO:0007669"/>
    <property type="project" value="UniProtKB-KW"/>
</dbReference>
<keyword evidence="5" id="KW-1185">Reference proteome</keyword>
<organism evidence="4 5">
    <name type="scientific">Talaromyces atroroseus</name>
    <dbReference type="NCBI Taxonomy" id="1441469"/>
    <lineage>
        <taxon>Eukaryota</taxon>
        <taxon>Fungi</taxon>
        <taxon>Dikarya</taxon>
        <taxon>Ascomycota</taxon>
        <taxon>Pezizomycotina</taxon>
        <taxon>Eurotiomycetes</taxon>
        <taxon>Eurotiomycetidae</taxon>
        <taxon>Eurotiales</taxon>
        <taxon>Trichocomaceae</taxon>
        <taxon>Talaromyces</taxon>
        <taxon>Talaromyces sect. Trachyspermi</taxon>
    </lineage>
</organism>
<comment type="caution">
    <text evidence="4">The sequence shown here is derived from an EMBL/GenBank/DDBJ whole genome shotgun (WGS) entry which is preliminary data.</text>
</comment>
<protein>
    <recommendedName>
        <fullName evidence="3">Fe2OG dioxygenase domain-containing protein</fullName>
    </recommendedName>
</protein>
<dbReference type="Pfam" id="PF14226">
    <property type="entry name" value="DIOX_N"/>
    <property type="match status" value="1"/>
</dbReference>
<dbReference type="PANTHER" id="PTHR47990">
    <property type="entry name" value="2-OXOGLUTARATE (2OG) AND FE(II)-DEPENDENT OXYGENASE SUPERFAMILY PROTEIN-RELATED"/>
    <property type="match status" value="1"/>
</dbReference>
<dbReference type="InterPro" id="IPR005123">
    <property type="entry name" value="Oxoglu/Fe-dep_dioxygenase_dom"/>
</dbReference>
<dbReference type="Proteomes" id="UP000214365">
    <property type="component" value="Unassembled WGS sequence"/>
</dbReference>
<evidence type="ECO:0000256" key="1">
    <source>
        <dbReference type="ARBA" id="ARBA00008056"/>
    </source>
</evidence>